<proteinExistence type="predicted"/>
<dbReference type="PROSITE" id="PS51358">
    <property type="entry name" value="NOP"/>
    <property type="match status" value="1"/>
</dbReference>
<dbReference type="Gene3D" id="1.10.246.90">
    <property type="entry name" value="Nop domain"/>
    <property type="match status" value="1"/>
</dbReference>
<dbReference type="InterPro" id="IPR036070">
    <property type="entry name" value="Nop_dom_sf"/>
</dbReference>
<dbReference type="AlphaFoldDB" id="A0A5J4TSK6"/>
<dbReference type="Proteomes" id="UP000324800">
    <property type="component" value="Unassembled WGS sequence"/>
</dbReference>
<name>A0A5J4TSK6_9EUKA</name>
<dbReference type="InterPro" id="IPR042239">
    <property type="entry name" value="Nop_C"/>
</dbReference>
<organism evidence="2 3">
    <name type="scientific">Streblomastix strix</name>
    <dbReference type="NCBI Taxonomy" id="222440"/>
    <lineage>
        <taxon>Eukaryota</taxon>
        <taxon>Metamonada</taxon>
        <taxon>Preaxostyla</taxon>
        <taxon>Oxymonadida</taxon>
        <taxon>Streblomastigidae</taxon>
        <taxon>Streblomastix</taxon>
    </lineage>
</organism>
<evidence type="ECO:0000313" key="2">
    <source>
        <dbReference type="EMBL" id="KAA6361536.1"/>
    </source>
</evidence>
<comment type="caution">
    <text evidence="2">The sequence shown here is derived from an EMBL/GenBank/DDBJ whole genome shotgun (WGS) entry which is preliminary data.</text>
</comment>
<accession>A0A5J4TSK6</accession>
<evidence type="ECO:0000259" key="1">
    <source>
        <dbReference type="PROSITE" id="PS51358"/>
    </source>
</evidence>
<dbReference type="InterPro" id="IPR002687">
    <property type="entry name" value="Nop_dom"/>
</dbReference>
<evidence type="ECO:0000313" key="3">
    <source>
        <dbReference type="Proteomes" id="UP000324800"/>
    </source>
</evidence>
<feature type="non-terminal residue" evidence="2">
    <location>
        <position position="93"/>
    </location>
</feature>
<reference evidence="2 3" key="1">
    <citation type="submission" date="2019-03" db="EMBL/GenBank/DDBJ databases">
        <title>Single cell metagenomics reveals metabolic interactions within the superorganism composed of flagellate Streblomastix strix and complex community of Bacteroidetes bacteria on its surface.</title>
        <authorList>
            <person name="Treitli S.C."/>
            <person name="Kolisko M."/>
            <person name="Husnik F."/>
            <person name="Keeling P."/>
            <person name="Hampl V."/>
        </authorList>
    </citation>
    <scope>NUCLEOTIDE SEQUENCE [LARGE SCALE GENOMIC DNA]</scope>
    <source>
        <strain evidence="2">ST1C</strain>
    </source>
</reference>
<dbReference type="SUPFAM" id="SSF89124">
    <property type="entry name" value="Nop domain"/>
    <property type="match status" value="1"/>
</dbReference>
<dbReference type="Pfam" id="PF01798">
    <property type="entry name" value="Nop"/>
    <property type="match status" value="1"/>
</dbReference>
<feature type="domain" description="Nop" evidence="1">
    <location>
        <begin position="4"/>
        <end position="93"/>
    </location>
</feature>
<sequence length="93" mass="9990">MISVAPNLVALFGVQIAIQLVSHAGSISTLVKASASKIHILFRLALRDLADATELFYLVWKAITSVKITSASFFIISSNVILSISNLTCNNAR</sequence>
<protein>
    <recommendedName>
        <fullName evidence="1">Nop domain-containing protein</fullName>
    </recommendedName>
</protein>
<gene>
    <name evidence="2" type="ORF">EZS28_042937</name>
</gene>
<dbReference type="EMBL" id="SNRW01025403">
    <property type="protein sequence ID" value="KAA6361536.1"/>
    <property type="molecule type" value="Genomic_DNA"/>
</dbReference>